<dbReference type="GeneTree" id="ENSGT00940000166792"/>
<name>A0A8K9USJ2_ONCMY</name>
<dbReference type="PANTHER" id="PTHR43563">
    <property type="entry name" value="AMINE OXIDASE"/>
    <property type="match status" value="1"/>
</dbReference>
<reference evidence="12" key="1">
    <citation type="submission" date="2020-07" db="EMBL/GenBank/DDBJ databases">
        <title>A long reads based de novo assembly of the rainbow trout Arlee double haploid line genome.</title>
        <authorList>
            <person name="Gao G."/>
            <person name="Palti Y."/>
        </authorList>
    </citation>
    <scope>NUCLEOTIDE SEQUENCE [LARGE SCALE GENOMIC DNA]</scope>
</reference>
<evidence type="ECO:0000256" key="2">
    <source>
        <dbReference type="ARBA" id="ARBA00004362"/>
    </source>
</evidence>
<evidence type="ECO:0000256" key="7">
    <source>
        <dbReference type="ARBA" id="ARBA00023002"/>
    </source>
</evidence>
<evidence type="ECO:0000256" key="1">
    <source>
        <dbReference type="ARBA" id="ARBA00001974"/>
    </source>
</evidence>
<keyword evidence="13" id="KW-1185">Reference proteome</keyword>
<feature type="binding site" evidence="9">
    <location>
        <position position="245"/>
    </location>
    <ligand>
        <name>FAD</name>
        <dbReference type="ChEBI" id="CHEBI:57692"/>
    </ligand>
</feature>
<dbReference type="PRINTS" id="PR00757">
    <property type="entry name" value="AMINEOXDASEF"/>
</dbReference>
<proteinExistence type="inferred from homology"/>
<dbReference type="SUPFAM" id="SSF51905">
    <property type="entry name" value="FAD/NAD(P)-binding domain"/>
    <property type="match status" value="1"/>
</dbReference>
<dbReference type="InterPro" id="IPR036188">
    <property type="entry name" value="FAD/NAD-bd_sf"/>
</dbReference>
<dbReference type="InterPro" id="IPR001613">
    <property type="entry name" value="Flavin_amine_oxidase"/>
</dbReference>
<evidence type="ECO:0000313" key="13">
    <source>
        <dbReference type="Proteomes" id="UP000694395"/>
    </source>
</evidence>
<comment type="similarity">
    <text evidence="3 10">Belongs to the flavin monoamine oxidase family.</text>
</comment>
<comment type="subcellular location">
    <subcellularLocation>
        <location evidence="2">Mitochondrion outer membrane</location>
        <topology evidence="2">Single-pass type IV membrane protein</topology>
        <orientation evidence="2">Cytoplasmic side</orientation>
    </subcellularLocation>
</comment>
<keyword evidence="4 10" id="KW-0285">Flavoprotein</keyword>
<dbReference type="Ensembl" id="ENSOMYT00000154888.1">
    <property type="protein sequence ID" value="ENSOMYP00000110228.1"/>
    <property type="gene ID" value="ENSOMYG00000034983.2"/>
</dbReference>
<gene>
    <name evidence="12" type="primary">si:ch211-127i16.2</name>
</gene>
<keyword evidence="5" id="KW-0496">Mitochondrion</keyword>
<keyword evidence="7 10" id="KW-0560">Oxidoreductase</keyword>
<evidence type="ECO:0000256" key="9">
    <source>
        <dbReference type="PIRSR" id="PIRSR601613-1"/>
    </source>
</evidence>
<comment type="catalytic activity">
    <reaction evidence="8">
        <text>a secondary aliphatic amine + O2 + H2O = a primary amine + an aldehyde + H2O2</text>
        <dbReference type="Rhea" id="RHEA:26414"/>
        <dbReference type="ChEBI" id="CHEBI:15377"/>
        <dbReference type="ChEBI" id="CHEBI:15379"/>
        <dbReference type="ChEBI" id="CHEBI:16240"/>
        <dbReference type="ChEBI" id="CHEBI:17478"/>
        <dbReference type="ChEBI" id="CHEBI:58855"/>
        <dbReference type="ChEBI" id="CHEBI:65296"/>
        <dbReference type="EC" id="1.4.3.4"/>
    </reaction>
</comment>
<dbReference type="PANTHER" id="PTHR43563:SF14">
    <property type="entry name" value="AMINE OXIDASE"/>
    <property type="match status" value="1"/>
</dbReference>
<dbReference type="Gene3D" id="3.50.50.60">
    <property type="entry name" value="FAD/NAD(P)-binding domain"/>
    <property type="match status" value="1"/>
</dbReference>
<dbReference type="SUPFAM" id="SSF54373">
    <property type="entry name" value="FAD-linked reductases, C-terminal domain"/>
    <property type="match status" value="1"/>
</dbReference>
<reference evidence="12" key="3">
    <citation type="submission" date="2025-09" db="UniProtKB">
        <authorList>
            <consortium name="Ensembl"/>
        </authorList>
    </citation>
    <scope>IDENTIFICATION</scope>
</reference>
<organism evidence="12 13">
    <name type="scientific">Oncorhynchus mykiss</name>
    <name type="common">Rainbow trout</name>
    <name type="synonym">Salmo gairdneri</name>
    <dbReference type="NCBI Taxonomy" id="8022"/>
    <lineage>
        <taxon>Eukaryota</taxon>
        <taxon>Metazoa</taxon>
        <taxon>Chordata</taxon>
        <taxon>Craniata</taxon>
        <taxon>Vertebrata</taxon>
        <taxon>Euteleostomi</taxon>
        <taxon>Actinopterygii</taxon>
        <taxon>Neopterygii</taxon>
        <taxon>Teleostei</taxon>
        <taxon>Protacanthopterygii</taxon>
        <taxon>Salmoniformes</taxon>
        <taxon>Salmonidae</taxon>
        <taxon>Salmoninae</taxon>
        <taxon>Oncorhynchus</taxon>
    </lineage>
</organism>
<dbReference type="InterPro" id="IPR002937">
    <property type="entry name" value="Amino_oxidase"/>
</dbReference>
<dbReference type="AlphaFoldDB" id="A0A8K9USJ2"/>
<evidence type="ECO:0000256" key="3">
    <source>
        <dbReference type="ARBA" id="ARBA00005995"/>
    </source>
</evidence>
<dbReference type="GO" id="GO:0008131">
    <property type="term" value="F:primary methylamine oxidase activity"/>
    <property type="evidence" value="ECO:0007669"/>
    <property type="project" value="UniProtKB-ARBA"/>
</dbReference>
<accession>A0A8K9USJ2</accession>
<keyword evidence="6 10" id="KW-0274">FAD</keyword>
<evidence type="ECO:0000256" key="6">
    <source>
        <dbReference type="ARBA" id="ARBA00022827"/>
    </source>
</evidence>
<keyword evidence="5" id="KW-0472">Membrane</keyword>
<evidence type="ECO:0000256" key="5">
    <source>
        <dbReference type="ARBA" id="ARBA00022787"/>
    </source>
</evidence>
<dbReference type="EC" id="1.4.3.-" evidence="10"/>
<evidence type="ECO:0000259" key="11">
    <source>
        <dbReference type="Pfam" id="PF01593"/>
    </source>
</evidence>
<evidence type="ECO:0000313" key="12">
    <source>
        <dbReference type="Ensembl" id="ENSOMYP00000110228.1"/>
    </source>
</evidence>
<dbReference type="Pfam" id="PF01593">
    <property type="entry name" value="Amino_oxidase"/>
    <property type="match status" value="1"/>
</dbReference>
<feature type="binding site" evidence="9">
    <location>
        <position position="352"/>
    </location>
    <ligand>
        <name>substrate</name>
    </ligand>
</feature>
<dbReference type="GO" id="GO:0097621">
    <property type="term" value="F:monoamine oxidase activity"/>
    <property type="evidence" value="ECO:0007669"/>
    <property type="project" value="UniProtKB-EC"/>
</dbReference>
<feature type="domain" description="Amine oxidase" evidence="11">
    <location>
        <begin position="15"/>
        <end position="386"/>
    </location>
</feature>
<evidence type="ECO:0000256" key="10">
    <source>
        <dbReference type="RuleBase" id="RU362067"/>
    </source>
</evidence>
<sequence length="527" mass="57799">MTEETWDVVIVGAGLSGLSAAQTLRKRNGKLRILILEGKDRVGGRTVTQELLAAHGIDRWDMGGQWVGSTQTYVMDLIQEFGLEVYTQYTTGKKVHHVGGPRAKVRSSSTSIPALSTLVLLDLSQLVWKIDRLSSTVSVEDPMKTPNAQELDSMTLHSYIEKHAWTEEMKEEMGVCSRVVFGMEPNQMSFLYFLMYAAAAGGVLCLLESTPGSAQEFRVKGGTQQLSERLAQQIGWESVRLGKAVTAIWQDAEQAKVMTATHSYLCRAVIVTCPPHLAAKIHYQPALPIQREHLTQNMPVGHLMKFVITYQMAFWREKGFSGEIVARPSADCPLSITFDGTSPSGSAALVGFISGMQAYDWSSRELSERRDAVILSLVKYLGEEAASYIHYEEKDPLGRHGDGHPVVWLYGWGNSVRSEGSPRSPSQAVPFHPDPGGAGGCAGCPEPEPRVWTMPTHTFHIPSPQGSDPHHAHHGHCCTIGSATALPRLDWTGSAGSATKVCFVVIKYAVVLEKHPLDREMPPLTDI</sequence>
<comment type="cofactor">
    <cofactor evidence="1 10">
        <name>FAD</name>
        <dbReference type="ChEBI" id="CHEBI:57692"/>
    </cofactor>
</comment>
<dbReference type="Gene3D" id="1.10.405.10">
    <property type="entry name" value="Guanine Nucleotide Dissociation Inhibitor, domain 1"/>
    <property type="match status" value="1"/>
</dbReference>
<dbReference type="Gene3D" id="3.90.660.10">
    <property type="match status" value="1"/>
</dbReference>
<dbReference type="Proteomes" id="UP000694395">
    <property type="component" value="Chromosome 5"/>
</dbReference>
<feature type="binding site" evidence="9">
    <location>
        <position position="16"/>
    </location>
    <ligand>
        <name>FAD</name>
        <dbReference type="ChEBI" id="CHEBI:57692"/>
    </ligand>
</feature>
<dbReference type="GO" id="GO:0005741">
    <property type="term" value="C:mitochondrial outer membrane"/>
    <property type="evidence" value="ECO:0007669"/>
    <property type="project" value="UniProtKB-SubCell"/>
</dbReference>
<dbReference type="InterPro" id="IPR050703">
    <property type="entry name" value="Flavin_MAO"/>
</dbReference>
<evidence type="ECO:0000256" key="4">
    <source>
        <dbReference type="ARBA" id="ARBA00022630"/>
    </source>
</evidence>
<reference evidence="12" key="2">
    <citation type="submission" date="2025-08" db="UniProtKB">
        <authorList>
            <consortium name="Ensembl"/>
        </authorList>
    </citation>
    <scope>IDENTIFICATION</scope>
</reference>
<keyword evidence="5" id="KW-1000">Mitochondrion outer membrane</keyword>
<evidence type="ECO:0000256" key="8">
    <source>
        <dbReference type="ARBA" id="ARBA00048448"/>
    </source>
</evidence>
<protein>
    <recommendedName>
        <fullName evidence="10">Amine oxidase</fullName>
        <ecNumber evidence="10">1.4.3.-</ecNumber>
    </recommendedName>
</protein>